<dbReference type="EMBL" id="KB446555">
    <property type="protein sequence ID" value="EME89347.1"/>
    <property type="molecule type" value="Genomic_DNA"/>
</dbReference>
<keyword evidence="7 9" id="KW-0030">Aminoacyl-tRNA synthetase</keyword>
<dbReference type="Gene3D" id="3.90.740.10">
    <property type="entry name" value="Valyl/Leucyl/Isoleucyl-tRNA synthetase, editing domain"/>
    <property type="match status" value="1"/>
</dbReference>
<dbReference type="InterPro" id="IPR009008">
    <property type="entry name" value="Val/Leu/Ile-tRNA-synth_edit"/>
</dbReference>
<dbReference type="GO" id="GO:0000049">
    <property type="term" value="F:tRNA binding"/>
    <property type="evidence" value="ECO:0007669"/>
    <property type="project" value="InterPro"/>
</dbReference>
<dbReference type="eggNOG" id="KOG0433">
    <property type="taxonomic scope" value="Eukaryota"/>
</dbReference>
<feature type="domain" description="Methionyl/Valyl/Leucyl/Isoleucyl-tRNA synthetase anticodon-binding" evidence="11">
    <location>
        <begin position="783"/>
        <end position="929"/>
    </location>
</feature>
<keyword evidence="13" id="KW-1185">Reference proteome</keyword>
<protein>
    <recommendedName>
        <fullName evidence="2">isoleucine--tRNA ligase</fullName>
        <ecNumber evidence="2">6.1.1.5</ecNumber>
    </recommendedName>
    <alternativeName>
        <fullName evidence="8">Isoleucyl-tRNA synthetase</fullName>
    </alternativeName>
</protein>
<proteinExistence type="inferred from homology"/>
<dbReference type="RefSeq" id="XP_007922016.1">
    <property type="nucleotide sequence ID" value="XM_007923825.1"/>
</dbReference>
<evidence type="ECO:0000256" key="9">
    <source>
        <dbReference type="RuleBase" id="RU363035"/>
    </source>
</evidence>
<dbReference type="EC" id="6.1.1.5" evidence="2"/>
<dbReference type="STRING" id="383855.N1QCI3"/>
<dbReference type="GO" id="GO:0005739">
    <property type="term" value="C:mitochondrion"/>
    <property type="evidence" value="ECO:0007669"/>
    <property type="project" value="EnsemblFungi"/>
</dbReference>
<dbReference type="Pfam" id="PF00133">
    <property type="entry name" value="tRNA-synt_1"/>
    <property type="match status" value="1"/>
</dbReference>
<dbReference type="PANTHER" id="PTHR42765">
    <property type="entry name" value="SOLEUCYL-TRNA SYNTHETASE"/>
    <property type="match status" value="1"/>
</dbReference>
<dbReference type="Pfam" id="PF08264">
    <property type="entry name" value="Anticodon_1"/>
    <property type="match status" value="1"/>
</dbReference>
<dbReference type="Gene3D" id="3.40.50.620">
    <property type="entry name" value="HUPs"/>
    <property type="match status" value="2"/>
</dbReference>
<dbReference type="SUPFAM" id="SSF47323">
    <property type="entry name" value="Anticodon-binding domain of a subclass of class I aminoacyl-tRNA synthetases"/>
    <property type="match status" value="1"/>
</dbReference>
<dbReference type="GeneID" id="19330569"/>
<keyword evidence="4 9" id="KW-0547">Nucleotide-binding</keyword>
<dbReference type="InterPro" id="IPR001412">
    <property type="entry name" value="aa-tRNA-synth_I_CS"/>
</dbReference>
<dbReference type="InterPro" id="IPR014729">
    <property type="entry name" value="Rossmann-like_a/b/a_fold"/>
</dbReference>
<dbReference type="InterPro" id="IPR013155">
    <property type="entry name" value="M/V/L/I-tRNA-synth_anticd-bd"/>
</dbReference>
<dbReference type="InterPro" id="IPR050081">
    <property type="entry name" value="Ile-tRNA_ligase"/>
</dbReference>
<dbReference type="Proteomes" id="UP000016932">
    <property type="component" value="Unassembled WGS sequence"/>
</dbReference>
<dbReference type="CDD" id="cd07960">
    <property type="entry name" value="Anticodon_Ia_Ile_BEm"/>
    <property type="match status" value="1"/>
</dbReference>
<dbReference type="GO" id="GO:0006428">
    <property type="term" value="P:isoleucyl-tRNA aminoacylation"/>
    <property type="evidence" value="ECO:0007669"/>
    <property type="project" value="InterPro"/>
</dbReference>
<evidence type="ECO:0000256" key="1">
    <source>
        <dbReference type="ARBA" id="ARBA00005594"/>
    </source>
</evidence>
<evidence type="ECO:0000256" key="7">
    <source>
        <dbReference type="ARBA" id="ARBA00023146"/>
    </source>
</evidence>
<sequence length="1053" mass="117395">MPAFAATHIIRAASHTDRNLLDKIRELARTKKSWSDTLALPKSQFPARPSPEQIEQYRKRCADDLYAWQRQHRPATIVDRDGNEKCNEFVLHDGPPYANGAVHVGHALNKILKDLMLRSELSRGRRVQYTPGWDCHGLPIELKALQQPKAPRQEAKVATALSQQMSAADIRAAARKLATETIELQKKSFREWGVMGEWDRPYRTMDKTFELRQLDVFGDMVRKGLISRHHRPVYWSPSSRTALAEAELEYDDSHTCTAAFVKMPFVKLPNVLKANPSIRPDTISALIWTTTPWTLPANKAIAVGSDIEYSVISIADESNLAAGQDQLLVAKERIEHVLSHLPEGTRLEVVIDAISGHELGGCCYNIFQDSESPLFEAPFVTATSGTGVVHIAPGHGIDDWQVCQAQGVGPAFAPVDDEGRYTVDAFPRTVDSAPPFHGLDAQTQGVTAVLDVLRRSPLLLIAHKFTHKNPIDWRTKQPVITRATAQWFADISAVKDRALAALESVHFIPESGKSRLESFIAGRSQWCISRQRAWGVPIPALYHVDTGEACISDESIHHIISVIEERGVDAWFSDAKAEPAWLHPTLEPGKWIRGSDTMDVWFDSGTSWTSLERRTDGLPRSNVYSEGTDQHRGWFQSSLLTAIAAQSADEKPVAPFKTLTTHGFTLDGYGRKMSKSIGNVVSPDEIISGVLVQSTKGRTKAGKHKQAPPTKAQKGILGPDVLRLWVASSDYTKDVAISQPVLQSVQQSLQKYRVTFRFLVGVLHNYPDAKPRHDLLSELDFADRVILQQLSVCSRTVFSAYSDYKFYACITEINRFINSDLSAFYFEIIKDRLYTGSTAIRRHTQTILMVILQELCRMLGPVTPHLIEEVWEWMPASMKSTAESANDSIHPLKQKWKSPFDAESLGVRTDAGLTSSLALFRAISAAVKVAQEEARTAGLLGSGLACRVEIALPTHFDPAESSFSWLRKDELANLLVVSEAEALQLSNAPHNKERNEEWRYEQPVELHIGGNVVHGKVAVLPPRAKKCPRCWKYTAEEEEVPCAPCREVLVDIT</sequence>
<dbReference type="InterPro" id="IPR002300">
    <property type="entry name" value="aa-tRNA-synth_Ia"/>
</dbReference>
<dbReference type="PANTHER" id="PTHR42765:SF1">
    <property type="entry name" value="ISOLEUCINE--TRNA LIGASE, MITOCHONDRIAL"/>
    <property type="match status" value="1"/>
</dbReference>
<feature type="domain" description="Aminoacyl-tRNA synthetase class Ia" evidence="10">
    <location>
        <begin position="82"/>
        <end position="738"/>
    </location>
</feature>
<dbReference type="InterPro" id="IPR002301">
    <property type="entry name" value="Ile-tRNA-ligase"/>
</dbReference>
<evidence type="ECO:0000256" key="6">
    <source>
        <dbReference type="ARBA" id="ARBA00022917"/>
    </source>
</evidence>
<dbReference type="KEGG" id="pfj:MYCFIDRAFT_125245"/>
<dbReference type="VEuPathDB" id="FungiDB:MYCFIDRAFT_125245"/>
<evidence type="ECO:0000256" key="8">
    <source>
        <dbReference type="ARBA" id="ARBA00032665"/>
    </source>
</evidence>
<dbReference type="AlphaFoldDB" id="N1QCI3"/>
<dbReference type="PRINTS" id="PR00984">
    <property type="entry name" value="TRNASYNTHILE"/>
</dbReference>
<evidence type="ECO:0000256" key="5">
    <source>
        <dbReference type="ARBA" id="ARBA00022840"/>
    </source>
</evidence>
<accession>N1QCI3</accession>
<keyword evidence="5 9" id="KW-0067">ATP-binding</keyword>
<dbReference type="GO" id="GO:0004822">
    <property type="term" value="F:isoleucine-tRNA ligase activity"/>
    <property type="evidence" value="ECO:0007669"/>
    <property type="project" value="UniProtKB-EC"/>
</dbReference>
<organism evidence="12 13">
    <name type="scientific">Pseudocercospora fijiensis (strain CIRAD86)</name>
    <name type="common">Black leaf streak disease fungus</name>
    <name type="synonym">Mycosphaerella fijiensis</name>
    <dbReference type="NCBI Taxonomy" id="383855"/>
    <lineage>
        <taxon>Eukaryota</taxon>
        <taxon>Fungi</taxon>
        <taxon>Dikarya</taxon>
        <taxon>Ascomycota</taxon>
        <taxon>Pezizomycotina</taxon>
        <taxon>Dothideomycetes</taxon>
        <taxon>Dothideomycetidae</taxon>
        <taxon>Mycosphaerellales</taxon>
        <taxon>Mycosphaerellaceae</taxon>
        <taxon>Pseudocercospora</taxon>
    </lineage>
</organism>
<dbReference type="SUPFAM" id="SSF50677">
    <property type="entry name" value="ValRS/IleRS/LeuRS editing domain"/>
    <property type="match status" value="1"/>
</dbReference>
<dbReference type="OrthoDB" id="10264412at2759"/>
<reference evidence="12 13" key="1">
    <citation type="journal article" date="2012" name="PLoS Pathog.">
        <title>Diverse lifestyles and strategies of plant pathogenesis encoded in the genomes of eighteen Dothideomycetes fungi.</title>
        <authorList>
            <person name="Ohm R.A."/>
            <person name="Feau N."/>
            <person name="Henrissat B."/>
            <person name="Schoch C.L."/>
            <person name="Horwitz B.A."/>
            <person name="Barry K.W."/>
            <person name="Condon B.J."/>
            <person name="Copeland A.C."/>
            <person name="Dhillon B."/>
            <person name="Glaser F."/>
            <person name="Hesse C.N."/>
            <person name="Kosti I."/>
            <person name="LaButti K."/>
            <person name="Lindquist E.A."/>
            <person name="Lucas S."/>
            <person name="Salamov A.A."/>
            <person name="Bradshaw R.E."/>
            <person name="Ciuffetti L."/>
            <person name="Hamelin R.C."/>
            <person name="Kema G.H.J."/>
            <person name="Lawrence C."/>
            <person name="Scott J.A."/>
            <person name="Spatafora J.W."/>
            <person name="Turgeon B.G."/>
            <person name="de Wit P.J.G.M."/>
            <person name="Zhong S."/>
            <person name="Goodwin S.B."/>
            <person name="Grigoriev I.V."/>
        </authorList>
    </citation>
    <scope>NUCLEOTIDE SEQUENCE [LARGE SCALE GENOMIC DNA]</scope>
    <source>
        <strain evidence="12 13">CIRAD86</strain>
    </source>
</reference>
<dbReference type="SUPFAM" id="SSF52374">
    <property type="entry name" value="Nucleotidylyl transferase"/>
    <property type="match status" value="1"/>
</dbReference>
<dbReference type="HOGENOM" id="CLU_001493_7_2_1"/>
<dbReference type="InterPro" id="IPR009080">
    <property type="entry name" value="tRNAsynth_Ia_anticodon-bd"/>
</dbReference>
<comment type="similarity">
    <text evidence="1 9">Belongs to the class-I aminoacyl-tRNA synthetase family.</text>
</comment>
<evidence type="ECO:0000259" key="11">
    <source>
        <dbReference type="Pfam" id="PF08264"/>
    </source>
</evidence>
<dbReference type="GO" id="GO:0002161">
    <property type="term" value="F:aminoacyl-tRNA deacylase activity"/>
    <property type="evidence" value="ECO:0007669"/>
    <property type="project" value="InterPro"/>
</dbReference>
<evidence type="ECO:0000313" key="13">
    <source>
        <dbReference type="Proteomes" id="UP000016932"/>
    </source>
</evidence>
<evidence type="ECO:0000259" key="10">
    <source>
        <dbReference type="Pfam" id="PF00133"/>
    </source>
</evidence>
<evidence type="ECO:0000313" key="12">
    <source>
        <dbReference type="EMBL" id="EME89347.1"/>
    </source>
</evidence>
<keyword evidence="6 9" id="KW-0648">Protein biosynthesis</keyword>
<name>N1QCI3_PSEFD</name>
<dbReference type="InterPro" id="IPR033708">
    <property type="entry name" value="Anticodon_Ile_BEm"/>
</dbReference>
<dbReference type="NCBIfam" id="TIGR00392">
    <property type="entry name" value="ileS"/>
    <property type="match status" value="1"/>
</dbReference>
<evidence type="ECO:0000256" key="2">
    <source>
        <dbReference type="ARBA" id="ARBA00013165"/>
    </source>
</evidence>
<keyword evidence="3 9" id="KW-0436">Ligase</keyword>
<dbReference type="PROSITE" id="PS00178">
    <property type="entry name" value="AA_TRNA_LIGASE_I"/>
    <property type="match status" value="1"/>
</dbReference>
<dbReference type="Gene3D" id="1.10.10.830">
    <property type="entry name" value="Ile-tRNA synthetase CP2 domain-like"/>
    <property type="match status" value="1"/>
</dbReference>
<evidence type="ECO:0000256" key="4">
    <source>
        <dbReference type="ARBA" id="ARBA00022741"/>
    </source>
</evidence>
<dbReference type="GO" id="GO:0032543">
    <property type="term" value="P:mitochondrial translation"/>
    <property type="evidence" value="ECO:0007669"/>
    <property type="project" value="EnsemblFungi"/>
</dbReference>
<dbReference type="Gene3D" id="1.10.730.20">
    <property type="match status" value="1"/>
</dbReference>
<evidence type="ECO:0000256" key="3">
    <source>
        <dbReference type="ARBA" id="ARBA00022598"/>
    </source>
</evidence>
<dbReference type="GO" id="GO:0005524">
    <property type="term" value="F:ATP binding"/>
    <property type="evidence" value="ECO:0007669"/>
    <property type="project" value="UniProtKB-KW"/>
</dbReference>
<gene>
    <name evidence="12" type="ORF">MYCFIDRAFT_125245</name>
</gene>